<keyword evidence="3 6" id="KW-0812">Transmembrane</keyword>
<dbReference type="AlphaFoldDB" id="A0A5C5Q314"/>
<dbReference type="InterPro" id="IPR045214">
    <property type="entry name" value="Surf1/Surf4"/>
</dbReference>
<evidence type="ECO:0000313" key="8">
    <source>
        <dbReference type="Proteomes" id="UP000317901"/>
    </source>
</evidence>
<protein>
    <recommendedName>
        <fullName evidence="6">SURF1-like protein</fullName>
    </recommendedName>
</protein>
<comment type="caution">
    <text evidence="7">The sequence shown here is derived from an EMBL/GenBank/DDBJ whole genome shotgun (WGS) entry which is preliminary data.</text>
</comment>
<evidence type="ECO:0000256" key="1">
    <source>
        <dbReference type="ARBA" id="ARBA00004370"/>
    </source>
</evidence>
<comment type="caution">
    <text evidence="6">Lacks conserved residue(s) required for the propagation of feature annotation.</text>
</comment>
<dbReference type="OrthoDB" id="9789940at2"/>
<evidence type="ECO:0000256" key="3">
    <source>
        <dbReference type="ARBA" id="ARBA00022692"/>
    </source>
</evidence>
<dbReference type="PANTHER" id="PTHR23427:SF2">
    <property type="entry name" value="SURFEIT LOCUS PROTEIN 1"/>
    <property type="match status" value="1"/>
</dbReference>
<sequence>MSRFRPGVIPTLVVMALLPILVSLGFWQLSRAEQKRVLLTRYAERQHAAPLTVDQVVANAEPVFRRVQLRGHLDAEHSLLLDNRIRDGQPGVELLQPFQDQASGQWVLLNRGWLPWPSRRTPPVFSTPQDTLDVLGWVYESPGAVFQLQADPLAAPWPRLITAVTPAALWAELGREGFADEVRIAPGIGAYQADWPLISTGMGPEKHTAYAVQWFAMALALLALYGYFGWHHAQEKPHGKRHQSL</sequence>
<name>A0A5C5Q314_9PSED</name>
<evidence type="ECO:0000313" key="7">
    <source>
        <dbReference type="EMBL" id="TWR99797.1"/>
    </source>
</evidence>
<comment type="similarity">
    <text evidence="2 6">Belongs to the SURF1 family.</text>
</comment>
<dbReference type="InterPro" id="IPR002994">
    <property type="entry name" value="Surf1/Shy1"/>
</dbReference>
<keyword evidence="4 6" id="KW-1133">Transmembrane helix</keyword>
<gene>
    <name evidence="7" type="ORF">FJD37_04065</name>
</gene>
<proteinExistence type="inferred from homology"/>
<comment type="subcellular location">
    <subcellularLocation>
        <location evidence="6">Cell membrane</location>
        <topology evidence="6">Multi-pass membrane protein</topology>
    </subcellularLocation>
    <subcellularLocation>
        <location evidence="1">Membrane</location>
    </subcellularLocation>
</comment>
<evidence type="ECO:0000256" key="5">
    <source>
        <dbReference type="ARBA" id="ARBA00023136"/>
    </source>
</evidence>
<dbReference type="RefSeq" id="WP_122783469.1">
    <property type="nucleotide sequence ID" value="NZ_VFIP01000005.1"/>
</dbReference>
<dbReference type="Proteomes" id="UP000317901">
    <property type="component" value="Unassembled WGS sequence"/>
</dbReference>
<dbReference type="EMBL" id="VFIP01000005">
    <property type="protein sequence ID" value="TWR99797.1"/>
    <property type="molecule type" value="Genomic_DNA"/>
</dbReference>
<organism evidence="7 8">
    <name type="scientific">Pseudomonas saxonica</name>
    <dbReference type="NCBI Taxonomy" id="2600598"/>
    <lineage>
        <taxon>Bacteria</taxon>
        <taxon>Pseudomonadati</taxon>
        <taxon>Pseudomonadota</taxon>
        <taxon>Gammaproteobacteria</taxon>
        <taxon>Pseudomonadales</taxon>
        <taxon>Pseudomonadaceae</taxon>
        <taxon>Pseudomonas</taxon>
    </lineage>
</organism>
<dbReference type="Pfam" id="PF02104">
    <property type="entry name" value="SURF1"/>
    <property type="match status" value="1"/>
</dbReference>
<evidence type="ECO:0000256" key="4">
    <source>
        <dbReference type="ARBA" id="ARBA00022989"/>
    </source>
</evidence>
<keyword evidence="6" id="KW-1003">Cell membrane</keyword>
<dbReference type="PANTHER" id="PTHR23427">
    <property type="entry name" value="SURFEIT LOCUS PROTEIN"/>
    <property type="match status" value="1"/>
</dbReference>
<accession>A0A5C5Q314</accession>
<dbReference type="GO" id="GO:0005886">
    <property type="term" value="C:plasma membrane"/>
    <property type="evidence" value="ECO:0007669"/>
    <property type="project" value="UniProtKB-SubCell"/>
</dbReference>
<dbReference type="PROSITE" id="PS50895">
    <property type="entry name" value="SURF1"/>
    <property type="match status" value="1"/>
</dbReference>
<dbReference type="CDD" id="cd06662">
    <property type="entry name" value="SURF1"/>
    <property type="match status" value="1"/>
</dbReference>
<evidence type="ECO:0000256" key="2">
    <source>
        <dbReference type="ARBA" id="ARBA00007165"/>
    </source>
</evidence>
<evidence type="ECO:0000256" key="6">
    <source>
        <dbReference type="RuleBase" id="RU363076"/>
    </source>
</evidence>
<keyword evidence="5 6" id="KW-0472">Membrane</keyword>
<reference evidence="7 8" key="1">
    <citation type="submission" date="2019-06" db="EMBL/GenBank/DDBJ databases">
        <title>Pseudomonas bimorpha sp. nov. isolated from bovine raw milk and skim milk concentrate.</title>
        <authorList>
            <person name="Hofmann K."/>
            <person name="Huptas C."/>
            <person name="Doll E."/>
            <person name="Scherer S."/>
            <person name="Wenning M."/>
        </authorList>
    </citation>
    <scope>NUCLEOTIDE SEQUENCE [LARGE SCALE GENOMIC DNA]</scope>
    <source>
        <strain evidence="7 8">DSM 108990</strain>
    </source>
</reference>
<feature type="transmembrane region" description="Helical" evidence="6">
    <location>
        <begin position="211"/>
        <end position="230"/>
    </location>
</feature>